<comment type="caution">
    <text evidence="2">The sequence shown here is derived from an EMBL/GenBank/DDBJ whole genome shotgun (WGS) entry which is preliminary data.</text>
</comment>
<accession>A0A9X3MQB8</accession>
<sequence length="349" mass="35709">MRTVVALILFLLLPASSAFAAPPTVKLDKPVASVVTHQIPVSASVSDDVVRVEFRVRGELKFDDDTAPYGGTFDTTNVDDGPATISATAFSAGGESATATLDVLIDNTPPALTVTGPDRERFAPGSTQRWTFGASDAGAGFSHFRCSVVPMGAPPVFGACTGAAEHVLSGQPVGAYTFSVRAVDKVGNFLGKARDFKIEVPAAAATVSTAAPLAPVAPIVDPAIASAAAGEPVAAPQILVALGFGFTSTARATKVSNFVVKNVPAGARVTVLCPSGCAKKRFTKVVAVGGRLLLKPVLKKKLKVGTEITVIVSKPGFSSAVKVLTIRARKAPLVTTLCQPEGSSKPAAC</sequence>
<keyword evidence="1" id="KW-0732">Signal</keyword>
<gene>
    <name evidence="2" type="ORF">OM076_09395</name>
</gene>
<organism evidence="2 3">
    <name type="scientific">Solirubrobacter ginsenosidimutans</name>
    <dbReference type="NCBI Taxonomy" id="490573"/>
    <lineage>
        <taxon>Bacteria</taxon>
        <taxon>Bacillati</taxon>
        <taxon>Actinomycetota</taxon>
        <taxon>Thermoleophilia</taxon>
        <taxon>Solirubrobacterales</taxon>
        <taxon>Solirubrobacteraceae</taxon>
        <taxon>Solirubrobacter</taxon>
    </lineage>
</organism>
<dbReference type="EMBL" id="JAPDOD010000005">
    <property type="protein sequence ID" value="MDA0160479.1"/>
    <property type="molecule type" value="Genomic_DNA"/>
</dbReference>
<evidence type="ECO:0000256" key="1">
    <source>
        <dbReference type="SAM" id="SignalP"/>
    </source>
</evidence>
<evidence type="ECO:0000313" key="2">
    <source>
        <dbReference type="EMBL" id="MDA0160479.1"/>
    </source>
</evidence>
<protein>
    <submittedName>
        <fullName evidence="2">Ig-like domain-containing protein</fullName>
    </submittedName>
</protein>
<feature type="chain" id="PRO_5040868517" evidence="1">
    <location>
        <begin position="21"/>
        <end position="349"/>
    </location>
</feature>
<dbReference type="InterPro" id="IPR013783">
    <property type="entry name" value="Ig-like_fold"/>
</dbReference>
<reference evidence="2" key="1">
    <citation type="submission" date="2022-10" db="EMBL/GenBank/DDBJ databases">
        <title>The WGS of Solirubrobacter ginsenosidimutans DSM 21036.</title>
        <authorList>
            <person name="Jiang Z."/>
        </authorList>
    </citation>
    <scope>NUCLEOTIDE SEQUENCE</scope>
    <source>
        <strain evidence="2">DSM 21036</strain>
    </source>
</reference>
<name>A0A9X3MQB8_9ACTN</name>
<evidence type="ECO:0000313" key="3">
    <source>
        <dbReference type="Proteomes" id="UP001149140"/>
    </source>
</evidence>
<feature type="signal peptide" evidence="1">
    <location>
        <begin position="1"/>
        <end position="20"/>
    </location>
</feature>
<dbReference type="Pfam" id="PF17957">
    <property type="entry name" value="Big_7"/>
    <property type="match status" value="1"/>
</dbReference>
<dbReference type="RefSeq" id="WP_270039341.1">
    <property type="nucleotide sequence ID" value="NZ_JAPDOD010000005.1"/>
</dbReference>
<dbReference type="Proteomes" id="UP001149140">
    <property type="component" value="Unassembled WGS sequence"/>
</dbReference>
<dbReference type="AlphaFoldDB" id="A0A9X3MQB8"/>
<keyword evidence="3" id="KW-1185">Reference proteome</keyword>
<proteinExistence type="predicted"/>
<dbReference type="Gene3D" id="2.60.40.10">
    <property type="entry name" value="Immunoglobulins"/>
    <property type="match status" value="1"/>
</dbReference>
<dbReference type="GO" id="GO:0005975">
    <property type="term" value="P:carbohydrate metabolic process"/>
    <property type="evidence" value="ECO:0007669"/>
    <property type="project" value="UniProtKB-ARBA"/>
</dbReference>